<dbReference type="InterPro" id="IPR035474">
    <property type="entry name" value="SIS_Kpsf"/>
</dbReference>
<dbReference type="PANTHER" id="PTHR42745">
    <property type="match status" value="1"/>
</dbReference>
<evidence type="ECO:0000256" key="3">
    <source>
        <dbReference type="ARBA" id="ARBA00023122"/>
    </source>
</evidence>
<name>A0ABM6WC46_9BACT</name>
<comment type="similarity">
    <text evidence="1 4">Belongs to the SIS family. GutQ/KpsF subfamily.</text>
</comment>
<feature type="domain" description="CBS" evidence="6">
    <location>
        <begin position="273"/>
        <end position="324"/>
    </location>
</feature>
<dbReference type="Proteomes" id="UP000246099">
    <property type="component" value="Chromosome"/>
</dbReference>
<dbReference type="CDD" id="cd04604">
    <property type="entry name" value="CBS_pair_SIS_assoc"/>
    <property type="match status" value="1"/>
</dbReference>
<dbReference type="InterPro" id="IPR000644">
    <property type="entry name" value="CBS_dom"/>
</dbReference>
<dbReference type="Gene3D" id="3.40.50.10490">
    <property type="entry name" value="Glucose-6-phosphate isomerase like protein, domain 1"/>
    <property type="match status" value="1"/>
</dbReference>
<feature type="domain" description="CBS" evidence="6">
    <location>
        <begin position="206"/>
        <end position="264"/>
    </location>
</feature>
<evidence type="ECO:0000256" key="4">
    <source>
        <dbReference type="PIRNR" id="PIRNR004692"/>
    </source>
</evidence>
<feature type="domain" description="SIS" evidence="7">
    <location>
        <begin position="38"/>
        <end position="181"/>
    </location>
</feature>
<dbReference type="PIRSF" id="PIRSF004692">
    <property type="entry name" value="KdsD_KpsF"/>
    <property type="match status" value="1"/>
</dbReference>
<evidence type="ECO:0000313" key="8">
    <source>
        <dbReference type="EMBL" id="AWO01533.1"/>
    </source>
</evidence>
<reference evidence="8 9" key="1">
    <citation type="submission" date="2018-05" db="EMBL/GenBank/DDBJ databases">
        <title>Chitinophaga sp. nov., isolated from rhizosphere soil of Alhagi.</title>
        <authorList>
            <person name="Liu Y."/>
        </authorList>
    </citation>
    <scope>NUCLEOTIDE SEQUENCE [LARGE SCALE GENOMIC DNA]</scope>
    <source>
        <strain evidence="8 9">T22</strain>
    </source>
</reference>
<dbReference type="InterPro" id="IPR046342">
    <property type="entry name" value="CBS_dom_sf"/>
</dbReference>
<dbReference type="SUPFAM" id="SSF53697">
    <property type="entry name" value="SIS domain"/>
    <property type="match status" value="1"/>
</dbReference>
<dbReference type="RefSeq" id="WP_119077746.1">
    <property type="nucleotide sequence ID" value="NZ_CP029600.1"/>
</dbReference>
<dbReference type="InterPro" id="IPR046348">
    <property type="entry name" value="SIS_dom_sf"/>
</dbReference>
<keyword evidence="3 5" id="KW-0129">CBS domain</keyword>
<keyword evidence="2" id="KW-0677">Repeat</keyword>
<protein>
    <submittedName>
        <fullName evidence="8">D-arabinose 5-phosphate isomerase</fullName>
    </submittedName>
</protein>
<evidence type="ECO:0000259" key="6">
    <source>
        <dbReference type="PROSITE" id="PS51371"/>
    </source>
</evidence>
<dbReference type="Pfam" id="PF00571">
    <property type="entry name" value="CBS"/>
    <property type="match status" value="2"/>
</dbReference>
<dbReference type="PANTHER" id="PTHR42745:SF1">
    <property type="entry name" value="ARABINOSE 5-PHOSPHATE ISOMERASE KDSD"/>
    <property type="match status" value="1"/>
</dbReference>
<dbReference type="NCBIfam" id="TIGR00393">
    <property type="entry name" value="kpsF"/>
    <property type="match status" value="1"/>
</dbReference>
<dbReference type="Gene3D" id="3.10.580.10">
    <property type="entry name" value="CBS-domain"/>
    <property type="match status" value="1"/>
</dbReference>
<keyword evidence="9" id="KW-1185">Reference proteome</keyword>
<organism evidence="8 9">
    <name type="scientific">Chitinophaga alhagiae</name>
    <dbReference type="NCBI Taxonomy" id="2203219"/>
    <lineage>
        <taxon>Bacteria</taxon>
        <taxon>Pseudomonadati</taxon>
        <taxon>Bacteroidota</taxon>
        <taxon>Chitinophagia</taxon>
        <taxon>Chitinophagales</taxon>
        <taxon>Chitinophagaceae</taxon>
        <taxon>Chitinophaga</taxon>
    </lineage>
</organism>
<evidence type="ECO:0000313" key="9">
    <source>
        <dbReference type="Proteomes" id="UP000246099"/>
    </source>
</evidence>
<accession>A0ABM6WC46</accession>
<sequence length="324" mass="35093">MKEKTTVNIRETAKRTVRLESAAIGSLEQFINDDFEQTVELIAHCRGRVVLTGIGKSAIVAQKIVATLNSTGTPALFMHAADAIHGDLGMITAEDVVICISKSGESPEVKVLVPLVNNLGNKLVAIVGKPDSYLAQSAHFVLNTFVTQEACPNNLAPTSSTTAQMVMGDALAVCLMELRGFTAEDFAKFHPGGTLGKKLYLKVADLSRLHQVPKVLKSSPLREVIVEISSKMLGVTGVVNESGGLEGIITDGDLRRMLEKNMDASGVKAADIMSRNPKTIQHDELAVNALDLMREYDITQLLVMKDDQYHGIIHLHDLIREGII</sequence>
<evidence type="ECO:0000259" key="7">
    <source>
        <dbReference type="PROSITE" id="PS51464"/>
    </source>
</evidence>
<dbReference type="InterPro" id="IPR050986">
    <property type="entry name" value="GutQ/KpsF_isomerases"/>
</dbReference>
<dbReference type="CDD" id="cd05014">
    <property type="entry name" value="SIS_Kpsf"/>
    <property type="match status" value="1"/>
</dbReference>
<evidence type="ECO:0000256" key="2">
    <source>
        <dbReference type="ARBA" id="ARBA00022737"/>
    </source>
</evidence>
<keyword evidence="8" id="KW-0413">Isomerase</keyword>
<proteinExistence type="inferred from homology"/>
<dbReference type="InterPro" id="IPR004800">
    <property type="entry name" value="KdsD/KpsF-type"/>
</dbReference>
<dbReference type="InterPro" id="IPR001347">
    <property type="entry name" value="SIS_dom"/>
</dbReference>
<evidence type="ECO:0000256" key="1">
    <source>
        <dbReference type="ARBA" id="ARBA00008165"/>
    </source>
</evidence>
<dbReference type="PROSITE" id="PS51464">
    <property type="entry name" value="SIS"/>
    <property type="match status" value="1"/>
</dbReference>
<dbReference type="EMBL" id="CP029600">
    <property type="protein sequence ID" value="AWO01533.1"/>
    <property type="molecule type" value="Genomic_DNA"/>
</dbReference>
<evidence type="ECO:0000256" key="5">
    <source>
        <dbReference type="PROSITE-ProRule" id="PRU00703"/>
    </source>
</evidence>
<dbReference type="GO" id="GO:0016853">
    <property type="term" value="F:isomerase activity"/>
    <property type="evidence" value="ECO:0007669"/>
    <property type="project" value="UniProtKB-KW"/>
</dbReference>
<dbReference type="PROSITE" id="PS51371">
    <property type="entry name" value="CBS"/>
    <property type="match status" value="2"/>
</dbReference>
<dbReference type="Pfam" id="PF01380">
    <property type="entry name" value="SIS"/>
    <property type="match status" value="1"/>
</dbReference>
<gene>
    <name evidence="8" type="ORF">DLD77_07410</name>
</gene>